<proteinExistence type="inferred from homology"/>
<dbReference type="GO" id="GO:0004674">
    <property type="term" value="F:protein serine/threonine kinase activity"/>
    <property type="evidence" value="ECO:0007669"/>
    <property type="project" value="UniProtKB-KW"/>
</dbReference>
<dbReference type="GO" id="GO:0005794">
    <property type="term" value="C:Golgi apparatus"/>
    <property type="evidence" value="ECO:0007669"/>
    <property type="project" value="TreeGrafter"/>
</dbReference>
<gene>
    <name evidence="13" type="ORF">N656DRAFT_790005</name>
</gene>
<dbReference type="SUPFAM" id="SSF56112">
    <property type="entry name" value="Protein kinase-like (PK-like)"/>
    <property type="match status" value="1"/>
</dbReference>
<evidence type="ECO:0000256" key="6">
    <source>
        <dbReference type="ARBA" id="ARBA00022840"/>
    </source>
</evidence>
<evidence type="ECO:0000256" key="4">
    <source>
        <dbReference type="ARBA" id="ARBA00022741"/>
    </source>
</evidence>
<evidence type="ECO:0000256" key="11">
    <source>
        <dbReference type="SAM" id="MobiDB-lite"/>
    </source>
</evidence>
<keyword evidence="14" id="KW-1185">Reference proteome</keyword>
<dbReference type="EC" id="2.7.11.1" evidence="1"/>
<keyword evidence="4 9" id="KW-0547">Nucleotide-binding</keyword>
<sequence>MAQVFFDLLSSLGSCLNCFPGSPTLKINSRSLKILRLLGEGGFSYVYLVQDTSTSELFALKKIRCPFGAESVAQAMKEVEAYKLFAHSPGVIHSVDYAIANERGGGGGDDGQSKTVYVLLPYYRRGNLQDMINANLVNHTSFPEKRLMLLFLGVCKALRDMHQYRGPGAGGSAGERMEMRVDGVDENVRRSRAVRGADEDDEPEQQRPLMTEDERMPAAAAGSLRSYAHRDIKPANIMISDSGADPILMDLGSIAVSPLPITSRSLAIATQDTAAEHSTMPYRAPELFDVKTGTVIDTKVDIWSLGCTLYACLVGKSPFEMRSDETGGSLSICVLSGDWRFPDEGPGAKQKAKAPAGAGDTPVISEPIREVVRRCLKVEPSERPDIDELIEMVERVVDELPDDGSA</sequence>
<evidence type="ECO:0000259" key="12">
    <source>
        <dbReference type="PROSITE" id="PS50011"/>
    </source>
</evidence>
<dbReference type="InterPro" id="IPR008271">
    <property type="entry name" value="Ser/Thr_kinase_AS"/>
</dbReference>
<organism evidence="13 14">
    <name type="scientific">Canariomyces notabilis</name>
    <dbReference type="NCBI Taxonomy" id="2074819"/>
    <lineage>
        <taxon>Eukaryota</taxon>
        <taxon>Fungi</taxon>
        <taxon>Dikarya</taxon>
        <taxon>Ascomycota</taxon>
        <taxon>Pezizomycotina</taxon>
        <taxon>Sordariomycetes</taxon>
        <taxon>Sordariomycetidae</taxon>
        <taxon>Sordariales</taxon>
        <taxon>Chaetomiaceae</taxon>
        <taxon>Canariomyces</taxon>
    </lineage>
</organism>
<dbReference type="InterPro" id="IPR017441">
    <property type="entry name" value="Protein_kinase_ATP_BS"/>
</dbReference>
<dbReference type="InterPro" id="IPR011009">
    <property type="entry name" value="Kinase-like_dom_sf"/>
</dbReference>
<evidence type="ECO:0000256" key="5">
    <source>
        <dbReference type="ARBA" id="ARBA00022777"/>
    </source>
</evidence>
<comment type="catalytic activity">
    <reaction evidence="7">
        <text>L-threonyl-[protein] + ATP = O-phospho-L-threonyl-[protein] + ADP + H(+)</text>
        <dbReference type="Rhea" id="RHEA:46608"/>
        <dbReference type="Rhea" id="RHEA-COMP:11060"/>
        <dbReference type="Rhea" id="RHEA-COMP:11605"/>
        <dbReference type="ChEBI" id="CHEBI:15378"/>
        <dbReference type="ChEBI" id="CHEBI:30013"/>
        <dbReference type="ChEBI" id="CHEBI:30616"/>
        <dbReference type="ChEBI" id="CHEBI:61977"/>
        <dbReference type="ChEBI" id="CHEBI:456216"/>
        <dbReference type="EC" id="2.7.11.1"/>
    </reaction>
</comment>
<dbReference type="InterPro" id="IPR052239">
    <property type="entry name" value="Ser/Thr-specific_kinases"/>
</dbReference>
<feature type="binding site" evidence="9">
    <location>
        <position position="61"/>
    </location>
    <ligand>
        <name>ATP</name>
        <dbReference type="ChEBI" id="CHEBI:30616"/>
    </ligand>
</feature>
<keyword evidence="6 9" id="KW-0067">ATP-binding</keyword>
<feature type="domain" description="Protein kinase" evidence="12">
    <location>
        <begin position="32"/>
        <end position="397"/>
    </location>
</feature>
<dbReference type="PANTHER" id="PTHR45998">
    <property type="entry name" value="SERINE/THREONINE-PROTEIN KINASE 16"/>
    <property type="match status" value="1"/>
</dbReference>
<evidence type="ECO:0000256" key="10">
    <source>
        <dbReference type="RuleBase" id="RU000304"/>
    </source>
</evidence>
<dbReference type="GO" id="GO:0032889">
    <property type="term" value="P:regulation of vacuole fusion, non-autophagic"/>
    <property type="evidence" value="ECO:0007669"/>
    <property type="project" value="TreeGrafter"/>
</dbReference>
<feature type="region of interest" description="Disordered" evidence="11">
    <location>
        <begin position="189"/>
        <end position="213"/>
    </location>
</feature>
<reference evidence="13" key="1">
    <citation type="journal article" date="2023" name="Mol. Phylogenet. Evol.">
        <title>Genome-scale phylogeny and comparative genomics of the fungal order Sordariales.</title>
        <authorList>
            <person name="Hensen N."/>
            <person name="Bonometti L."/>
            <person name="Westerberg I."/>
            <person name="Brannstrom I.O."/>
            <person name="Guillou S."/>
            <person name="Cros-Aarteil S."/>
            <person name="Calhoun S."/>
            <person name="Haridas S."/>
            <person name="Kuo A."/>
            <person name="Mondo S."/>
            <person name="Pangilinan J."/>
            <person name="Riley R."/>
            <person name="LaButti K."/>
            <person name="Andreopoulos B."/>
            <person name="Lipzen A."/>
            <person name="Chen C."/>
            <person name="Yan M."/>
            <person name="Daum C."/>
            <person name="Ng V."/>
            <person name="Clum A."/>
            <person name="Steindorff A."/>
            <person name="Ohm R.A."/>
            <person name="Martin F."/>
            <person name="Silar P."/>
            <person name="Natvig D.O."/>
            <person name="Lalanne C."/>
            <person name="Gautier V."/>
            <person name="Ament-Velasquez S.L."/>
            <person name="Kruys A."/>
            <person name="Hutchinson M.I."/>
            <person name="Powell A.J."/>
            <person name="Barry K."/>
            <person name="Miller A.N."/>
            <person name="Grigoriev I.V."/>
            <person name="Debuchy R."/>
            <person name="Gladieux P."/>
            <person name="Hiltunen Thoren M."/>
            <person name="Johannesson H."/>
        </authorList>
    </citation>
    <scope>NUCLEOTIDE SEQUENCE</scope>
    <source>
        <strain evidence="13">CBS 508.74</strain>
    </source>
</reference>
<reference evidence="13" key="2">
    <citation type="submission" date="2023-05" db="EMBL/GenBank/DDBJ databases">
        <authorList>
            <consortium name="Lawrence Berkeley National Laboratory"/>
            <person name="Steindorff A."/>
            <person name="Hensen N."/>
            <person name="Bonometti L."/>
            <person name="Westerberg I."/>
            <person name="Brannstrom I.O."/>
            <person name="Guillou S."/>
            <person name="Cros-Aarteil S."/>
            <person name="Calhoun S."/>
            <person name="Haridas S."/>
            <person name="Kuo A."/>
            <person name="Mondo S."/>
            <person name="Pangilinan J."/>
            <person name="Riley R."/>
            <person name="Labutti K."/>
            <person name="Andreopoulos B."/>
            <person name="Lipzen A."/>
            <person name="Chen C."/>
            <person name="Yanf M."/>
            <person name="Daum C."/>
            <person name="Ng V."/>
            <person name="Clum A."/>
            <person name="Ohm R."/>
            <person name="Martin F."/>
            <person name="Silar P."/>
            <person name="Natvig D."/>
            <person name="Lalanne C."/>
            <person name="Gautier V."/>
            <person name="Ament-Velasquez S.L."/>
            <person name="Kruys A."/>
            <person name="Hutchinson M.I."/>
            <person name="Powell A.J."/>
            <person name="Barry K."/>
            <person name="Miller A.N."/>
            <person name="Grigoriev I.V."/>
            <person name="Debuchy R."/>
            <person name="Gladieux P."/>
            <person name="Thoren M.H."/>
            <person name="Johannesson H."/>
        </authorList>
    </citation>
    <scope>NUCLEOTIDE SEQUENCE</scope>
    <source>
        <strain evidence="13">CBS 508.74</strain>
    </source>
</reference>
<dbReference type="PROSITE" id="PS00107">
    <property type="entry name" value="PROTEIN_KINASE_ATP"/>
    <property type="match status" value="1"/>
</dbReference>
<evidence type="ECO:0000256" key="7">
    <source>
        <dbReference type="ARBA" id="ARBA00047899"/>
    </source>
</evidence>
<evidence type="ECO:0000256" key="2">
    <source>
        <dbReference type="ARBA" id="ARBA00022527"/>
    </source>
</evidence>
<keyword evidence="2 10" id="KW-0723">Serine/threonine-protein kinase</keyword>
<feature type="compositionally biased region" description="Low complexity" evidence="11">
    <location>
        <begin position="345"/>
        <end position="359"/>
    </location>
</feature>
<protein>
    <recommendedName>
        <fullName evidence="1">non-specific serine/threonine protein kinase</fullName>
        <ecNumber evidence="1">2.7.11.1</ecNumber>
    </recommendedName>
</protein>
<dbReference type="PROSITE" id="PS50011">
    <property type="entry name" value="PROTEIN_KINASE_DOM"/>
    <property type="match status" value="1"/>
</dbReference>
<evidence type="ECO:0000256" key="1">
    <source>
        <dbReference type="ARBA" id="ARBA00012513"/>
    </source>
</evidence>
<evidence type="ECO:0000256" key="9">
    <source>
        <dbReference type="PROSITE-ProRule" id="PRU10141"/>
    </source>
</evidence>
<comment type="similarity">
    <text evidence="10">Belongs to the protein kinase superfamily.</text>
</comment>
<dbReference type="PANTHER" id="PTHR45998:SF2">
    <property type="entry name" value="SERINE_THREONINE-PROTEIN KINASE 16"/>
    <property type="match status" value="1"/>
</dbReference>
<keyword evidence="3" id="KW-0808">Transferase</keyword>
<evidence type="ECO:0000256" key="3">
    <source>
        <dbReference type="ARBA" id="ARBA00022679"/>
    </source>
</evidence>
<dbReference type="FunFam" id="1.10.510.10:FF:000550">
    <property type="entry name" value="Serine/threonine kinase 16"/>
    <property type="match status" value="1"/>
</dbReference>
<keyword evidence="5 13" id="KW-0418">Kinase</keyword>
<dbReference type="InterPro" id="IPR000719">
    <property type="entry name" value="Prot_kinase_dom"/>
</dbReference>
<dbReference type="Gene3D" id="1.10.510.10">
    <property type="entry name" value="Transferase(Phosphotransferase) domain 1"/>
    <property type="match status" value="2"/>
</dbReference>
<dbReference type="CDD" id="cd13986">
    <property type="entry name" value="STKc_16"/>
    <property type="match status" value="1"/>
</dbReference>
<dbReference type="AlphaFoldDB" id="A0AAN6YQT8"/>
<dbReference type="GO" id="GO:0005524">
    <property type="term" value="F:ATP binding"/>
    <property type="evidence" value="ECO:0007669"/>
    <property type="project" value="UniProtKB-UniRule"/>
</dbReference>
<dbReference type="RefSeq" id="XP_064669400.1">
    <property type="nucleotide sequence ID" value="XM_064816830.1"/>
</dbReference>
<dbReference type="FunFam" id="3.30.200.20:FF:000374">
    <property type="entry name" value="Serine/threonine protein kinase"/>
    <property type="match status" value="1"/>
</dbReference>
<dbReference type="GO" id="GO:0006624">
    <property type="term" value="P:vacuolar protein processing"/>
    <property type="evidence" value="ECO:0007669"/>
    <property type="project" value="TreeGrafter"/>
</dbReference>
<dbReference type="EMBL" id="MU853344">
    <property type="protein sequence ID" value="KAK4111830.1"/>
    <property type="molecule type" value="Genomic_DNA"/>
</dbReference>
<evidence type="ECO:0000313" key="14">
    <source>
        <dbReference type="Proteomes" id="UP001302812"/>
    </source>
</evidence>
<dbReference type="SMART" id="SM00220">
    <property type="entry name" value="S_TKc"/>
    <property type="match status" value="1"/>
</dbReference>
<dbReference type="Proteomes" id="UP001302812">
    <property type="component" value="Unassembled WGS sequence"/>
</dbReference>
<feature type="region of interest" description="Disordered" evidence="11">
    <location>
        <begin position="344"/>
        <end position="363"/>
    </location>
</feature>
<accession>A0AAN6YQT8</accession>
<dbReference type="Pfam" id="PF00069">
    <property type="entry name" value="Pkinase"/>
    <property type="match status" value="2"/>
</dbReference>
<dbReference type="GeneID" id="89940955"/>
<dbReference type="GO" id="GO:0005773">
    <property type="term" value="C:vacuole"/>
    <property type="evidence" value="ECO:0007669"/>
    <property type="project" value="GOC"/>
</dbReference>
<comment type="caution">
    <text evidence="13">The sequence shown here is derived from an EMBL/GenBank/DDBJ whole genome shotgun (WGS) entry which is preliminary data.</text>
</comment>
<comment type="catalytic activity">
    <reaction evidence="8">
        <text>L-seryl-[protein] + ATP = O-phospho-L-seryl-[protein] + ADP + H(+)</text>
        <dbReference type="Rhea" id="RHEA:17989"/>
        <dbReference type="Rhea" id="RHEA-COMP:9863"/>
        <dbReference type="Rhea" id="RHEA-COMP:11604"/>
        <dbReference type="ChEBI" id="CHEBI:15378"/>
        <dbReference type="ChEBI" id="CHEBI:29999"/>
        <dbReference type="ChEBI" id="CHEBI:30616"/>
        <dbReference type="ChEBI" id="CHEBI:83421"/>
        <dbReference type="ChEBI" id="CHEBI:456216"/>
        <dbReference type="EC" id="2.7.11.1"/>
    </reaction>
</comment>
<evidence type="ECO:0000256" key="8">
    <source>
        <dbReference type="ARBA" id="ARBA00048679"/>
    </source>
</evidence>
<dbReference type="PROSITE" id="PS00108">
    <property type="entry name" value="PROTEIN_KINASE_ST"/>
    <property type="match status" value="1"/>
</dbReference>
<evidence type="ECO:0000313" key="13">
    <source>
        <dbReference type="EMBL" id="KAK4111830.1"/>
    </source>
</evidence>
<name>A0AAN6YQT8_9PEZI</name>